<feature type="transmembrane region" description="Helical" evidence="1">
    <location>
        <begin position="16"/>
        <end position="34"/>
    </location>
</feature>
<dbReference type="EMBL" id="CP157179">
    <property type="protein sequence ID" value="XBG31872.1"/>
    <property type="molecule type" value="Genomic_DNA"/>
</dbReference>
<protein>
    <recommendedName>
        <fullName evidence="3">Peptide ABC transporter permease</fullName>
    </recommendedName>
</protein>
<organism evidence="2">
    <name type="scientific">Pseudomonas sp. 13.2</name>
    <dbReference type="NCBI Taxonomy" id="3144665"/>
    <lineage>
        <taxon>Bacteria</taxon>
        <taxon>Pseudomonadati</taxon>
        <taxon>Pseudomonadota</taxon>
        <taxon>Gammaproteobacteria</taxon>
        <taxon>Pseudomonadales</taxon>
        <taxon>Pseudomonadaceae</taxon>
        <taxon>Pseudomonas</taxon>
    </lineage>
</organism>
<keyword evidence="1" id="KW-0472">Membrane</keyword>
<keyword evidence="1" id="KW-1133">Transmembrane helix</keyword>
<gene>
    <name evidence="2" type="ORF">ABH853_00250</name>
</gene>
<evidence type="ECO:0000256" key="1">
    <source>
        <dbReference type="SAM" id="Phobius"/>
    </source>
</evidence>
<sequence>MMINDAKEFIWTQPQLLLLPGLMIFFSVMAFNLLGDALRDRLDPAQERH</sequence>
<dbReference type="AlphaFoldDB" id="A0AAU7BGZ4"/>
<name>A0AAU7BGZ4_9PSED</name>
<proteinExistence type="predicted"/>
<reference evidence="2" key="1">
    <citation type="journal article" date="2019" name="Microbiol. Resour. Announc.">
        <title>Draft Genome Sequences of Five Environmental Bacterial Isolates That Degrade Polyethylene Terephthalate Plastic.</title>
        <authorList>
            <person name="Leon-Zayas R."/>
            <person name="Roberts C."/>
            <person name="Vague M."/>
            <person name="Mellies J.L."/>
        </authorList>
    </citation>
    <scope>NUCLEOTIDE SEQUENCE</scope>
    <source>
        <strain evidence="2">13.2</strain>
    </source>
</reference>
<evidence type="ECO:0008006" key="3">
    <source>
        <dbReference type="Google" id="ProtNLM"/>
    </source>
</evidence>
<keyword evidence="1" id="KW-0812">Transmembrane</keyword>
<evidence type="ECO:0000313" key="2">
    <source>
        <dbReference type="EMBL" id="XBG31872.1"/>
    </source>
</evidence>
<reference evidence="2" key="2">
    <citation type="submission" date="2024-05" db="EMBL/GenBank/DDBJ databases">
        <authorList>
            <person name="Mellies J."/>
            <person name="Newton I."/>
        </authorList>
    </citation>
    <scope>NUCLEOTIDE SEQUENCE</scope>
    <source>
        <strain evidence="2">13.2</strain>
    </source>
</reference>
<accession>A0AAU7BGZ4</accession>